<feature type="domain" description="Ig-like" evidence="2">
    <location>
        <begin position="42"/>
        <end position="129"/>
    </location>
</feature>
<dbReference type="InterPro" id="IPR007110">
    <property type="entry name" value="Ig-like_dom"/>
</dbReference>
<dbReference type="FunFam" id="2.60.40.10:FF:000437">
    <property type="entry name" value="Beat-IIIc, isoform A"/>
    <property type="match status" value="1"/>
</dbReference>
<evidence type="ECO:0000259" key="2">
    <source>
        <dbReference type="PROSITE" id="PS50835"/>
    </source>
</evidence>
<dbReference type="SMART" id="SM00409">
    <property type="entry name" value="IG"/>
    <property type="match status" value="1"/>
</dbReference>
<dbReference type="InterPro" id="IPR036179">
    <property type="entry name" value="Ig-like_dom_sf"/>
</dbReference>
<sequence>MNSFHASCGATILLVLLWKVEVEMCFGLTLTQLQIPRHVLVNSDVSLECIFDMEGAALYAVKWYKDGNEFYRFTPANRPQTQSFLLPGVSVNLQMSGRNVLLLSNVSLDSSGLYCCEVSAEAPTFLTVSATEDMHVIAPPKTEPTITGARPWYQIGDKVSINCSSGLSKPATTLAWFLNGQLVDRVMLQRYEPVTVGRHRMERSVLGLGFTVQPGHFRGGSMKLKCLATLPHLNYQSQPDETHEQPAIALQSTYNHRPSVAAINHGPSQAVPAIAVLRHMLLLIFIHVIF</sequence>
<organism evidence="3">
    <name type="scientific">Anopheles triannulatus</name>
    <dbReference type="NCBI Taxonomy" id="58253"/>
    <lineage>
        <taxon>Eukaryota</taxon>
        <taxon>Metazoa</taxon>
        <taxon>Ecdysozoa</taxon>
        <taxon>Arthropoda</taxon>
        <taxon>Hexapoda</taxon>
        <taxon>Insecta</taxon>
        <taxon>Pterygota</taxon>
        <taxon>Neoptera</taxon>
        <taxon>Endopterygota</taxon>
        <taxon>Diptera</taxon>
        <taxon>Nematocera</taxon>
        <taxon>Culicoidea</taxon>
        <taxon>Culicidae</taxon>
        <taxon>Anophelinae</taxon>
        <taxon>Anopheles</taxon>
    </lineage>
</organism>
<dbReference type="Gene3D" id="2.60.40.10">
    <property type="entry name" value="Immunoglobulins"/>
    <property type="match status" value="2"/>
</dbReference>
<name>A0A2M4A4Z2_9DIPT</name>
<dbReference type="PANTHER" id="PTHR21261">
    <property type="entry name" value="BEAT PROTEIN"/>
    <property type="match status" value="1"/>
</dbReference>
<dbReference type="EMBL" id="GGFK01002553">
    <property type="protein sequence ID" value="MBW35874.1"/>
    <property type="molecule type" value="Transcribed_RNA"/>
</dbReference>
<dbReference type="InterPro" id="IPR003599">
    <property type="entry name" value="Ig_sub"/>
</dbReference>
<evidence type="ECO:0000313" key="3">
    <source>
        <dbReference type="EMBL" id="MBW35874.1"/>
    </source>
</evidence>
<dbReference type="AlphaFoldDB" id="A0A2M4A4Z2"/>
<reference evidence="3" key="1">
    <citation type="submission" date="2018-01" db="EMBL/GenBank/DDBJ databases">
        <title>An insight into the sialome of Amazonian anophelines.</title>
        <authorList>
            <person name="Ribeiro J.M."/>
            <person name="Scarpassa V."/>
            <person name="Calvo E."/>
        </authorList>
    </citation>
    <scope>NUCLEOTIDE SEQUENCE</scope>
    <source>
        <tissue evidence="3">Salivary glands</tissue>
    </source>
</reference>
<accession>A0A2M4A4Z2</accession>
<dbReference type="InterPro" id="IPR013783">
    <property type="entry name" value="Ig-like_fold"/>
</dbReference>
<keyword evidence="1" id="KW-0732">Signal</keyword>
<evidence type="ECO:0000256" key="1">
    <source>
        <dbReference type="SAM" id="SignalP"/>
    </source>
</evidence>
<feature type="signal peptide" evidence="1">
    <location>
        <begin position="1"/>
        <end position="22"/>
    </location>
</feature>
<dbReference type="PROSITE" id="PS50835">
    <property type="entry name" value="IG_LIKE"/>
    <property type="match status" value="1"/>
</dbReference>
<proteinExistence type="predicted"/>
<dbReference type="PANTHER" id="PTHR21261:SF15">
    <property type="entry name" value="BEATEN PATH IIIA, ISOFORM D-RELATED"/>
    <property type="match status" value="1"/>
</dbReference>
<dbReference type="SUPFAM" id="SSF48726">
    <property type="entry name" value="Immunoglobulin"/>
    <property type="match status" value="1"/>
</dbReference>
<feature type="chain" id="PRO_5014772772" evidence="1">
    <location>
        <begin position="23"/>
        <end position="290"/>
    </location>
</feature>
<dbReference type="CDD" id="cd00096">
    <property type="entry name" value="Ig"/>
    <property type="match status" value="1"/>
</dbReference>
<protein>
    <submittedName>
        <fullName evidence="3">Putative secreted protein</fullName>
    </submittedName>
</protein>